<proteinExistence type="predicted"/>
<feature type="compositionally biased region" description="Basic and acidic residues" evidence="1">
    <location>
        <begin position="1"/>
        <end position="10"/>
    </location>
</feature>
<dbReference type="Proteomes" id="UP001521785">
    <property type="component" value="Unassembled WGS sequence"/>
</dbReference>
<sequence length="173" mass="18361">MRIGSVKEGRPVGSDNDGSDKDGSDNDGKDNDGRDNDGRDNDGRDNDGRDIDGKDKVGSGKVVDLDDEIGAEVERETLTLDTGGRVGRTVGRVTIGDETVGSGSKELLDEPLKLRDPEAELVVRLTLDVGRGIPEGRVHVRFCAAATLAKPSNVKEPSTSMLVCSSQVGRSRN</sequence>
<accession>A0ABR3RBD3</accession>
<keyword evidence="3" id="KW-1185">Reference proteome</keyword>
<reference evidence="2 3" key="1">
    <citation type="submission" date="2024-02" db="EMBL/GenBank/DDBJ databases">
        <title>De novo assembly and annotation of 12 fungi associated with fruit tree decline syndrome in Ontario, Canada.</title>
        <authorList>
            <person name="Sulman M."/>
            <person name="Ellouze W."/>
            <person name="Ilyukhin E."/>
        </authorList>
    </citation>
    <scope>NUCLEOTIDE SEQUENCE [LARGE SCALE GENOMIC DNA]</scope>
    <source>
        <strain evidence="2 3">M42-189</strain>
    </source>
</reference>
<evidence type="ECO:0000313" key="2">
    <source>
        <dbReference type="EMBL" id="KAL1601543.1"/>
    </source>
</evidence>
<organism evidence="2 3">
    <name type="scientific">Paraconiothyrium brasiliense</name>
    <dbReference type="NCBI Taxonomy" id="300254"/>
    <lineage>
        <taxon>Eukaryota</taxon>
        <taxon>Fungi</taxon>
        <taxon>Dikarya</taxon>
        <taxon>Ascomycota</taxon>
        <taxon>Pezizomycotina</taxon>
        <taxon>Dothideomycetes</taxon>
        <taxon>Pleosporomycetidae</taxon>
        <taxon>Pleosporales</taxon>
        <taxon>Massarineae</taxon>
        <taxon>Didymosphaeriaceae</taxon>
        <taxon>Paraconiothyrium</taxon>
    </lineage>
</organism>
<feature type="compositionally biased region" description="Basic and acidic residues" evidence="1">
    <location>
        <begin position="18"/>
        <end position="58"/>
    </location>
</feature>
<evidence type="ECO:0000256" key="1">
    <source>
        <dbReference type="SAM" id="MobiDB-lite"/>
    </source>
</evidence>
<comment type="caution">
    <text evidence="2">The sequence shown here is derived from an EMBL/GenBank/DDBJ whole genome shotgun (WGS) entry which is preliminary data.</text>
</comment>
<protein>
    <submittedName>
        <fullName evidence="2">Uncharacterized protein</fullName>
    </submittedName>
</protein>
<feature type="region of interest" description="Disordered" evidence="1">
    <location>
        <begin position="1"/>
        <end position="68"/>
    </location>
</feature>
<gene>
    <name evidence="2" type="ORF">SLS60_006458</name>
</gene>
<evidence type="ECO:0000313" key="3">
    <source>
        <dbReference type="Proteomes" id="UP001521785"/>
    </source>
</evidence>
<dbReference type="EMBL" id="JAKJXO020000008">
    <property type="protein sequence ID" value="KAL1601543.1"/>
    <property type="molecule type" value="Genomic_DNA"/>
</dbReference>
<name>A0ABR3RBD3_9PLEO</name>